<dbReference type="Gene3D" id="2.60.120.820">
    <property type="entry name" value="PHR domain"/>
    <property type="match status" value="2"/>
</dbReference>
<dbReference type="PANTHER" id="PTHR45774">
    <property type="entry name" value="BTB/POZ DOMAIN-CONTAINING"/>
    <property type="match status" value="1"/>
</dbReference>
<dbReference type="SUPFAM" id="SSF54695">
    <property type="entry name" value="POZ domain"/>
    <property type="match status" value="3"/>
</dbReference>
<dbReference type="InterPro" id="IPR012983">
    <property type="entry name" value="PHR"/>
</dbReference>
<reference evidence="4 5" key="1">
    <citation type="submission" date="2022-05" db="EMBL/GenBank/DDBJ databases">
        <authorList>
            <consortium name="Genoscope - CEA"/>
            <person name="William W."/>
        </authorList>
    </citation>
    <scope>NUCLEOTIDE SEQUENCE [LARGE SCALE GENOMIC DNA]</scope>
</reference>
<dbReference type="PANTHER" id="PTHR45774:SF3">
    <property type="entry name" value="BTB (POZ) DOMAIN-CONTAINING 2B-RELATED"/>
    <property type="match status" value="1"/>
</dbReference>
<evidence type="ECO:0000259" key="3">
    <source>
        <dbReference type="PROSITE" id="PS50097"/>
    </source>
</evidence>
<comment type="subcellular location">
    <subcellularLocation>
        <location evidence="1">Cytoplasm</location>
    </subcellularLocation>
</comment>
<keyword evidence="2" id="KW-0963">Cytoplasm</keyword>
<dbReference type="PROSITE" id="PS50097">
    <property type="entry name" value="BTB"/>
    <property type="match status" value="3"/>
</dbReference>
<dbReference type="Pfam" id="PF07707">
    <property type="entry name" value="BACK"/>
    <property type="match status" value="3"/>
</dbReference>
<dbReference type="Proteomes" id="UP001159405">
    <property type="component" value="Unassembled WGS sequence"/>
</dbReference>
<evidence type="ECO:0000256" key="2">
    <source>
        <dbReference type="ARBA" id="ARBA00022490"/>
    </source>
</evidence>
<feature type="domain" description="BTB" evidence="3">
    <location>
        <begin position="29"/>
        <end position="107"/>
    </location>
</feature>
<evidence type="ECO:0000313" key="4">
    <source>
        <dbReference type="EMBL" id="CAH3176164.1"/>
    </source>
</evidence>
<dbReference type="InterPro" id="IPR038648">
    <property type="entry name" value="PHR_sf"/>
</dbReference>
<gene>
    <name evidence="4" type="ORF">PLOB_00017523</name>
</gene>
<accession>A0ABN8R9V2</accession>
<dbReference type="InterPro" id="IPR000210">
    <property type="entry name" value="BTB/POZ_dom"/>
</dbReference>
<dbReference type="EMBL" id="CALNXK010000209">
    <property type="protein sequence ID" value="CAH3176164.1"/>
    <property type="molecule type" value="Genomic_DNA"/>
</dbReference>
<comment type="caution">
    <text evidence="4">The sequence shown here is derived from an EMBL/GenBank/DDBJ whole genome shotgun (WGS) entry which is preliminary data.</text>
</comment>
<dbReference type="InterPro" id="IPR011333">
    <property type="entry name" value="SKP1/BTB/POZ_sf"/>
</dbReference>
<evidence type="ECO:0000256" key="1">
    <source>
        <dbReference type="ARBA" id="ARBA00004496"/>
    </source>
</evidence>
<dbReference type="Pfam" id="PF00651">
    <property type="entry name" value="BTB"/>
    <property type="match status" value="3"/>
</dbReference>
<sequence>MATLDDNWQTKRPTISQRTKFIFNNELLSDVKFVVFASQDESESRKSEKCMIPAHKFILAIGSPVFYAMFYGEMAETSDTIQLPDCDYESLLELFLLYLAKKYLIPSLADKCTEYLQKHLQASNVFSVLLQAQLFDDKDLEERCWEVLETHTENTVTSGEFVTLKRSVVESVVKRERLNVKEVDLFKAVDRWATKEVERQRLSPAGKVKRRILGEEIVKAIRFPVMSQKEFASVVVDCEILTKNEIGLMMKHYGGVGLESSLPFMQSPRQPRAGPLHRIYRFRKVSSPDMPDGSWHYTRGDSQTDALKLTVSKPVKLHGSFSLIKLMDTYSSEKDETNGYYGFDVMFDHPVCLEQGETYETVSLIKGPSSWSAINAMATLDDNWQAKRSTISERTKFIFNNKLLSDVKFVVPALHNERKSWKSHLRCIPAHKFILAISSPVFYAMFYGEMAETADTIQLPDCDYESLLELFRFLYSDEVNLSGSNVMQVHYLAKKYLVPSLADKCTEYLQEHLEASNVFSVLPQAQKFEHKDLEERCWEVIETQTENALMSEGFVTLERSVVESVVKRERLNVKEVDLFKAVDRWATKEVERQRLTLDGVVKRRILGEEIVKAIRFPVMSQKQFASVLDCDILTKEEIVLMMKHYSGFGLESSLPFMNAIRTVLLHRVYRFEKPGGTSDLSWGYSGQPDAINLTVSKPVMLNGVQHFGSEGGIYTVSLEVRRKDGAIGDSLVKQTGTYSSEKDETNGYYGFDAMFDHPVSLERGKTYEIVSLIKGPSSWRILRGRNFMEGSNLSLVGRRPSFDDNWQTIRPTICERTKFIFNNELLSDVKFVVPASHNENESRKSRKCMIPAHKFVLAISSPVFYDMFYGEMAEAADTVQLPDCDYESLLELFRFQYSDEVNLSGSNVMQVLSLAKKYLVPSLADKCIAYLQEHLGASNVFSVLLQAQKFGDKDLEERCWEVIEAQTENALTSHEFVTLERSVVESVVKRESLSVKEVDLFKAVDRWATKEVERQGLTPDGVVKRRILGEEIVKAIRFPVMSQKEFALVVVDCDILTKKEIGFMMKHYGGVGLESSLPFIHSPREHKTGHLHRVYRFTEVSSPKMPDGAWYYYRGNSDALKLTVSKPTMLHGVQHFGSEGGKYTVSLEVKDVANGFSLVKQTGMYSSKEDERKGYYGFDVLFDHPVCLEKGKRYEIVSLIQGPPSWHMTTGKKFVKVKRIQFLFSCSVSSRNGTNVSSGQFPAIIFSTL</sequence>
<dbReference type="Pfam" id="PF08005">
    <property type="entry name" value="PHR"/>
    <property type="match status" value="2"/>
</dbReference>
<name>A0ABN8R9V2_9CNID</name>
<dbReference type="Gene3D" id="1.25.40.420">
    <property type="match status" value="3"/>
</dbReference>
<feature type="domain" description="BTB" evidence="3">
    <location>
        <begin position="405"/>
        <end position="483"/>
    </location>
</feature>
<feature type="domain" description="BTB" evidence="3">
    <location>
        <begin position="827"/>
        <end position="905"/>
    </location>
</feature>
<dbReference type="Gene3D" id="3.30.710.10">
    <property type="entry name" value="Potassium Channel Kv1.1, Chain A"/>
    <property type="match status" value="3"/>
</dbReference>
<dbReference type="SMART" id="SM00875">
    <property type="entry name" value="BACK"/>
    <property type="match status" value="3"/>
</dbReference>
<organism evidence="4 5">
    <name type="scientific">Porites lobata</name>
    <dbReference type="NCBI Taxonomy" id="104759"/>
    <lineage>
        <taxon>Eukaryota</taxon>
        <taxon>Metazoa</taxon>
        <taxon>Cnidaria</taxon>
        <taxon>Anthozoa</taxon>
        <taxon>Hexacorallia</taxon>
        <taxon>Scleractinia</taxon>
        <taxon>Fungiina</taxon>
        <taxon>Poritidae</taxon>
        <taxon>Porites</taxon>
    </lineage>
</organism>
<protein>
    <recommendedName>
        <fullName evidence="3">BTB domain-containing protein</fullName>
    </recommendedName>
</protein>
<evidence type="ECO:0000313" key="5">
    <source>
        <dbReference type="Proteomes" id="UP001159405"/>
    </source>
</evidence>
<dbReference type="SMART" id="SM00225">
    <property type="entry name" value="BTB"/>
    <property type="match status" value="3"/>
</dbReference>
<proteinExistence type="predicted"/>
<dbReference type="InterPro" id="IPR011705">
    <property type="entry name" value="BACK"/>
</dbReference>
<keyword evidence="5" id="KW-1185">Reference proteome</keyword>